<keyword evidence="2" id="KW-1185">Reference proteome</keyword>
<dbReference type="EMBL" id="JBJURJ010000006">
    <property type="protein sequence ID" value="MFM9328887.1"/>
    <property type="molecule type" value="Genomic_DNA"/>
</dbReference>
<evidence type="ECO:0000313" key="2">
    <source>
        <dbReference type="Proteomes" id="UP001631969"/>
    </source>
</evidence>
<dbReference type="Proteomes" id="UP001631969">
    <property type="component" value="Unassembled WGS sequence"/>
</dbReference>
<accession>A0ACC7P3K2</accession>
<proteinExistence type="predicted"/>
<reference evidence="1" key="1">
    <citation type="submission" date="2024-12" db="EMBL/GenBank/DDBJ databases">
        <authorList>
            <person name="Wu N."/>
        </authorList>
    </citation>
    <scope>NUCLEOTIDE SEQUENCE</scope>
    <source>
        <strain evidence="1">P15</strain>
    </source>
</reference>
<gene>
    <name evidence="1" type="ORF">ACI1P1_11345</name>
</gene>
<sequence>MKPKGLLTPQRKAILDVICDSSDHPTAAEIMDRLRERGCQFAYGTVYNTLKYLTETGQIQELRVGEACRYDARTEHHHHIQCTVCGKVDEVFAPIPKEWAEEVARETGYLLDQDQLLLKGVCASCRAQTS</sequence>
<protein>
    <submittedName>
        <fullName evidence="1">Fur family transcriptional regulator</fullName>
    </submittedName>
</protein>
<organism evidence="1 2">
    <name type="scientific">Paenibacillus mesotrionivorans</name>
    <dbReference type="NCBI Taxonomy" id="3160968"/>
    <lineage>
        <taxon>Bacteria</taxon>
        <taxon>Bacillati</taxon>
        <taxon>Bacillota</taxon>
        <taxon>Bacilli</taxon>
        <taxon>Bacillales</taxon>
        <taxon>Paenibacillaceae</taxon>
        <taxon>Paenibacillus</taxon>
    </lineage>
</organism>
<name>A0ACC7P3K2_9BACL</name>
<comment type="caution">
    <text evidence="1">The sequence shown here is derived from an EMBL/GenBank/DDBJ whole genome shotgun (WGS) entry which is preliminary data.</text>
</comment>
<evidence type="ECO:0000313" key="1">
    <source>
        <dbReference type="EMBL" id="MFM9328887.1"/>
    </source>
</evidence>